<dbReference type="HOGENOM" id="CLU_2214923_0_0_1"/>
<reference evidence="1 2" key="1">
    <citation type="journal article" date="2005" name="Nature">
        <title>The genome of the social amoeba Dictyostelium discoideum.</title>
        <authorList>
            <consortium name="The Dictyostelium discoideum Sequencing Consortium"/>
            <person name="Eichinger L."/>
            <person name="Pachebat J.A."/>
            <person name="Glockner G."/>
            <person name="Rajandream M.A."/>
            <person name="Sucgang R."/>
            <person name="Berriman M."/>
            <person name="Song J."/>
            <person name="Olsen R."/>
            <person name="Szafranski K."/>
            <person name="Xu Q."/>
            <person name="Tunggal B."/>
            <person name="Kummerfeld S."/>
            <person name="Madera M."/>
            <person name="Konfortov B.A."/>
            <person name="Rivero F."/>
            <person name="Bankier A.T."/>
            <person name="Lehmann R."/>
            <person name="Hamlin N."/>
            <person name="Davies R."/>
            <person name="Gaudet P."/>
            <person name="Fey P."/>
            <person name="Pilcher K."/>
            <person name="Chen G."/>
            <person name="Saunders D."/>
            <person name="Sodergren E."/>
            <person name="Davis P."/>
            <person name="Kerhornou A."/>
            <person name="Nie X."/>
            <person name="Hall N."/>
            <person name="Anjard C."/>
            <person name="Hemphill L."/>
            <person name="Bason N."/>
            <person name="Farbrother P."/>
            <person name="Desany B."/>
            <person name="Just E."/>
            <person name="Morio T."/>
            <person name="Rost R."/>
            <person name="Churcher C."/>
            <person name="Cooper J."/>
            <person name="Haydock S."/>
            <person name="van Driessche N."/>
            <person name="Cronin A."/>
            <person name="Goodhead I."/>
            <person name="Muzny D."/>
            <person name="Mourier T."/>
            <person name="Pain A."/>
            <person name="Lu M."/>
            <person name="Harper D."/>
            <person name="Lindsay R."/>
            <person name="Hauser H."/>
            <person name="James K."/>
            <person name="Quiles M."/>
            <person name="Madan Babu M."/>
            <person name="Saito T."/>
            <person name="Buchrieser C."/>
            <person name="Wardroper A."/>
            <person name="Felder M."/>
            <person name="Thangavelu M."/>
            <person name="Johnson D."/>
            <person name="Knights A."/>
            <person name="Loulseged H."/>
            <person name="Mungall K."/>
            <person name="Oliver K."/>
            <person name="Price C."/>
            <person name="Quail M.A."/>
            <person name="Urushihara H."/>
            <person name="Hernandez J."/>
            <person name="Rabbinowitsch E."/>
            <person name="Steffen D."/>
            <person name="Sanders M."/>
            <person name="Ma J."/>
            <person name="Kohara Y."/>
            <person name="Sharp S."/>
            <person name="Simmonds M."/>
            <person name="Spiegler S."/>
            <person name="Tivey A."/>
            <person name="Sugano S."/>
            <person name="White B."/>
            <person name="Walker D."/>
            <person name="Woodward J."/>
            <person name="Winckler T."/>
            <person name="Tanaka Y."/>
            <person name="Shaulsky G."/>
            <person name="Schleicher M."/>
            <person name="Weinstock G."/>
            <person name="Rosenthal A."/>
            <person name="Cox E.C."/>
            <person name="Chisholm R.L."/>
            <person name="Gibbs R."/>
            <person name="Loomis W.F."/>
            <person name="Platzer M."/>
            <person name="Kay R.R."/>
            <person name="Williams J."/>
            <person name="Dear P.H."/>
            <person name="Noegel A.A."/>
            <person name="Barrell B."/>
            <person name="Kuspa A."/>
        </authorList>
    </citation>
    <scope>NUCLEOTIDE SEQUENCE [LARGE SCALE GENOMIC DNA]</scope>
    <source>
        <strain evidence="1 2">AX4</strain>
    </source>
</reference>
<evidence type="ECO:0000313" key="1">
    <source>
        <dbReference type="EMBL" id="EAL73088.1"/>
    </source>
</evidence>
<dbReference type="RefSeq" id="XP_646965.1">
    <property type="nucleotide sequence ID" value="XM_641873.1"/>
</dbReference>
<proteinExistence type="predicted"/>
<dbReference type="InterPro" id="IPR029525">
    <property type="entry name" value="INO80C/Ies6"/>
</dbReference>
<dbReference type="GeneID" id="8616657"/>
<dbReference type="PANTHER" id="PTHR31200">
    <property type="entry name" value="INO80 COMPLEX SUBUNIT C"/>
    <property type="match status" value="1"/>
</dbReference>
<dbReference type="InParanoid" id="Q55EQ5"/>
<gene>
    <name evidence="1" type="ORF">DDB_G0268998</name>
</gene>
<name>Q55EQ5_DICDI</name>
<dbReference type="FunCoup" id="Q55EQ5">
    <property type="interactions" value="2"/>
</dbReference>
<dbReference type="PaxDb" id="44689-DDB0202338"/>
<evidence type="ECO:0000313" key="2">
    <source>
        <dbReference type="Proteomes" id="UP000002195"/>
    </source>
</evidence>
<keyword evidence="2" id="KW-1185">Reference proteome</keyword>
<accession>Q55EQ5</accession>
<dbReference type="eggNOG" id="KOG4137">
    <property type="taxonomic scope" value="Eukaryota"/>
</dbReference>
<dbReference type="GO" id="GO:0031011">
    <property type="term" value="C:Ino80 complex"/>
    <property type="evidence" value="ECO:0000318"/>
    <property type="project" value="GO_Central"/>
</dbReference>
<dbReference type="KEGG" id="ddi:DDB_G0268998"/>
<dbReference type="AlphaFoldDB" id="Q55EQ5"/>
<dbReference type="STRING" id="44689.Q55EQ5"/>
<dbReference type="PANTHER" id="PTHR31200:SF1">
    <property type="entry name" value="INO80 COMPLEX SUBUNIT C"/>
    <property type="match status" value="1"/>
</dbReference>
<dbReference type="Proteomes" id="UP000002195">
    <property type="component" value="Unassembled WGS sequence"/>
</dbReference>
<dbReference type="EMBL" id="AAFI02000004">
    <property type="protein sequence ID" value="EAL73088.1"/>
    <property type="molecule type" value="Genomic_DNA"/>
</dbReference>
<dbReference type="GO" id="GO:0006338">
    <property type="term" value="P:chromatin remodeling"/>
    <property type="evidence" value="ECO:0000318"/>
    <property type="project" value="GO_Central"/>
</dbReference>
<organism evidence="1 2">
    <name type="scientific">Dictyostelium discoideum</name>
    <name type="common">Social amoeba</name>
    <dbReference type="NCBI Taxonomy" id="44689"/>
    <lineage>
        <taxon>Eukaryota</taxon>
        <taxon>Amoebozoa</taxon>
        <taxon>Evosea</taxon>
        <taxon>Eumycetozoa</taxon>
        <taxon>Dictyostelia</taxon>
        <taxon>Dictyosteliales</taxon>
        <taxon>Dictyosteliaceae</taxon>
        <taxon>Dictyostelium</taxon>
    </lineage>
</organism>
<protein>
    <submittedName>
        <fullName evidence="1">Uncharacterized protein</fullName>
    </submittedName>
</protein>
<sequence length="107" mass="12047">MALKEKDKIFQNIKVNWVQINWRVLLGSTASITFSPSNSGGGGNVGSYPFKDNNFSFPTESQIKPYKSIKQILAMEPQPPSPMFPSYQNIEISQTCQPVKKYCDIKV</sequence>
<dbReference type="VEuPathDB" id="AmoebaDB:DDB_G0268998"/>
<comment type="caution">
    <text evidence="1">The sequence shown here is derived from an EMBL/GenBank/DDBJ whole genome shotgun (WGS) entry which is preliminary data.</text>
</comment>